<keyword evidence="5" id="KW-0560">Oxidoreductase</keyword>
<comment type="similarity">
    <text evidence="2">Belongs to the DODA-type extradiol aromatic ring-opening dioxygenase family.</text>
</comment>
<evidence type="ECO:0000256" key="5">
    <source>
        <dbReference type="ARBA" id="ARBA00023002"/>
    </source>
</evidence>
<proteinExistence type="inferred from homology"/>
<reference evidence="8" key="1">
    <citation type="journal article" date="2019" name="Int. J. Syst. Evol. Microbiol.">
        <title>The Global Catalogue of Microorganisms (GCM) 10K type strain sequencing project: providing services to taxonomists for standard genome sequencing and annotation.</title>
        <authorList>
            <consortium name="The Broad Institute Genomics Platform"/>
            <consortium name="The Broad Institute Genome Sequencing Center for Infectious Disease"/>
            <person name="Wu L."/>
            <person name="Ma J."/>
        </authorList>
    </citation>
    <scope>NUCLEOTIDE SEQUENCE [LARGE SCALE GENOMIC DNA]</scope>
    <source>
        <strain evidence="8">NBRC 102407</strain>
    </source>
</reference>
<dbReference type="InterPro" id="IPR014436">
    <property type="entry name" value="Extradiol_dOase_DODA"/>
</dbReference>
<evidence type="ECO:0000313" key="7">
    <source>
        <dbReference type="EMBL" id="GLT24611.1"/>
    </source>
</evidence>
<dbReference type="CDD" id="cd07363">
    <property type="entry name" value="45_DOPA_Dioxygenase"/>
    <property type="match status" value="1"/>
</dbReference>
<evidence type="ECO:0000256" key="3">
    <source>
        <dbReference type="ARBA" id="ARBA00022723"/>
    </source>
</evidence>
<organism evidence="7 8">
    <name type="scientific">Zoogloea oryzae</name>
    <dbReference type="NCBI Taxonomy" id="310767"/>
    <lineage>
        <taxon>Bacteria</taxon>
        <taxon>Pseudomonadati</taxon>
        <taxon>Pseudomonadota</taxon>
        <taxon>Betaproteobacteria</taxon>
        <taxon>Rhodocyclales</taxon>
        <taxon>Zoogloeaceae</taxon>
        <taxon>Zoogloea</taxon>
    </lineage>
</organism>
<feature type="domain" description="Extradiol ring-cleavage dioxygenase class III enzyme subunit B" evidence="6">
    <location>
        <begin position="29"/>
        <end position="235"/>
    </location>
</feature>
<dbReference type="PANTHER" id="PTHR30096:SF0">
    <property type="entry name" value="4,5-DOPA DIOXYGENASE EXTRADIOL-LIKE PROTEIN"/>
    <property type="match status" value="1"/>
</dbReference>
<evidence type="ECO:0000256" key="1">
    <source>
        <dbReference type="ARBA" id="ARBA00001947"/>
    </source>
</evidence>
<name>A0ABQ6FIP1_9RHOO</name>
<dbReference type="EMBL" id="BSPX01000112">
    <property type="protein sequence ID" value="GLT24611.1"/>
    <property type="molecule type" value="Genomic_DNA"/>
</dbReference>
<keyword evidence="8" id="KW-1185">Reference proteome</keyword>
<evidence type="ECO:0000313" key="8">
    <source>
        <dbReference type="Proteomes" id="UP001157167"/>
    </source>
</evidence>
<comment type="caution">
    <text evidence="7">The sequence shown here is derived from an EMBL/GenBank/DDBJ whole genome shotgun (WGS) entry which is preliminary data.</text>
</comment>
<dbReference type="InterPro" id="IPR004183">
    <property type="entry name" value="Xdiol_dOase_suB"/>
</dbReference>
<gene>
    <name evidence="7" type="ORF">GCM10007933_40990</name>
</gene>
<keyword evidence="4" id="KW-0862">Zinc</keyword>
<evidence type="ECO:0000256" key="2">
    <source>
        <dbReference type="ARBA" id="ARBA00007581"/>
    </source>
</evidence>
<dbReference type="GO" id="GO:0051213">
    <property type="term" value="F:dioxygenase activity"/>
    <property type="evidence" value="ECO:0007669"/>
    <property type="project" value="UniProtKB-KW"/>
</dbReference>
<dbReference type="PIRSF" id="PIRSF006157">
    <property type="entry name" value="Doxgns_DODA"/>
    <property type="match status" value="1"/>
</dbReference>
<dbReference type="Gene3D" id="3.40.830.10">
    <property type="entry name" value="LigB-like"/>
    <property type="match status" value="1"/>
</dbReference>
<accession>A0ABQ6FIP1</accession>
<evidence type="ECO:0000259" key="6">
    <source>
        <dbReference type="Pfam" id="PF02900"/>
    </source>
</evidence>
<dbReference type="PANTHER" id="PTHR30096">
    <property type="entry name" value="4,5-DOPA DIOXYGENASE EXTRADIOL-LIKE PROTEIN"/>
    <property type="match status" value="1"/>
</dbReference>
<dbReference type="RefSeq" id="WP_284189779.1">
    <property type="nucleotide sequence ID" value="NZ_BSPX01000112.1"/>
</dbReference>
<sequence length="270" mass="28977">MSRHPVLFVSHGAPDVLLNPGPTVATWAQLGAELPRPKAILVISAHWAAREPTVSTAATPDTIHDFGGFPPALYAMNYPAPGAPQLATRVRELLAAASLPNAQVPDRGLDHGAWIPLKAMYPAADVPVVQLALQPFAGPDWHRRIGAALRPLRDEGVLILASGAVTHNFGWLTWGTNSAPLAKSVAFADWVGDALDRDDRPALLDYRRLAPYGAEAHPSEEHLLPLFAALGAANPGEKPLRLEPEHTYGGLAMDAYLWQDASPTPFNPEH</sequence>
<dbReference type="Pfam" id="PF02900">
    <property type="entry name" value="LigB"/>
    <property type="match status" value="1"/>
</dbReference>
<protein>
    <submittedName>
        <fullName evidence="7">Dioxygenase</fullName>
    </submittedName>
</protein>
<keyword evidence="7" id="KW-0223">Dioxygenase</keyword>
<comment type="cofactor">
    <cofactor evidence="1">
        <name>Zn(2+)</name>
        <dbReference type="ChEBI" id="CHEBI:29105"/>
    </cofactor>
</comment>
<dbReference type="Proteomes" id="UP001157167">
    <property type="component" value="Unassembled WGS sequence"/>
</dbReference>
<evidence type="ECO:0000256" key="4">
    <source>
        <dbReference type="ARBA" id="ARBA00022833"/>
    </source>
</evidence>
<dbReference type="SUPFAM" id="SSF53213">
    <property type="entry name" value="LigB-like"/>
    <property type="match status" value="1"/>
</dbReference>
<keyword evidence="3" id="KW-0479">Metal-binding</keyword>